<protein>
    <submittedName>
        <fullName evidence="2">Uncharacterized protein</fullName>
    </submittedName>
</protein>
<sequence length="101" mass="10787">MLGVEAGEGHVQAQCSSERKKNSAIETQEPSSPKDQKCAVLSSFSRKVKAKPGEEDEREAKIFASSLCSSPPKNALILTRCRSAPFRSSSLACRFGGLGIS</sequence>
<feature type="region of interest" description="Disordered" evidence="1">
    <location>
        <begin position="1"/>
        <end position="38"/>
    </location>
</feature>
<comment type="caution">
    <text evidence="2">The sequence shown here is derived from an EMBL/GenBank/DDBJ whole genome shotgun (WGS) entry which is preliminary data.</text>
</comment>
<proteinExistence type="predicted"/>
<dbReference type="Proteomes" id="UP001472677">
    <property type="component" value="Unassembled WGS sequence"/>
</dbReference>
<evidence type="ECO:0000313" key="3">
    <source>
        <dbReference type="Proteomes" id="UP001472677"/>
    </source>
</evidence>
<evidence type="ECO:0000256" key="1">
    <source>
        <dbReference type="SAM" id="MobiDB-lite"/>
    </source>
</evidence>
<organism evidence="2 3">
    <name type="scientific">Hibiscus sabdariffa</name>
    <name type="common">roselle</name>
    <dbReference type="NCBI Taxonomy" id="183260"/>
    <lineage>
        <taxon>Eukaryota</taxon>
        <taxon>Viridiplantae</taxon>
        <taxon>Streptophyta</taxon>
        <taxon>Embryophyta</taxon>
        <taxon>Tracheophyta</taxon>
        <taxon>Spermatophyta</taxon>
        <taxon>Magnoliopsida</taxon>
        <taxon>eudicotyledons</taxon>
        <taxon>Gunneridae</taxon>
        <taxon>Pentapetalae</taxon>
        <taxon>rosids</taxon>
        <taxon>malvids</taxon>
        <taxon>Malvales</taxon>
        <taxon>Malvaceae</taxon>
        <taxon>Malvoideae</taxon>
        <taxon>Hibiscus</taxon>
    </lineage>
</organism>
<reference evidence="2 3" key="1">
    <citation type="journal article" date="2024" name="G3 (Bethesda)">
        <title>Genome assembly of Hibiscus sabdariffa L. provides insights into metabolisms of medicinal natural products.</title>
        <authorList>
            <person name="Kim T."/>
        </authorList>
    </citation>
    <scope>NUCLEOTIDE SEQUENCE [LARGE SCALE GENOMIC DNA]</scope>
    <source>
        <strain evidence="2">TK-2024</strain>
        <tissue evidence="2">Old leaves</tissue>
    </source>
</reference>
<evidence type="ECO:0000313" key="2">
    <source>
        <dbReference type="EMBL" id="KAK8534710.1"/>
    </source>
</evidence>
<gene>
    <name evidence="2" type="ORF">V6N12_057354</name>
</gene>
<accession>A0ABR2DCJ3</accession>
<dbReference type="EMBL" id="JBBPBM010000031">
    <property type="protein sequence ID" value="KAK8534710.1"/>
    <property type="molecule type" value="Genomic_DNA"/>
</dbReference>
<name>A0ABR2DCJ3_9ROSI</name>
<keyword evidence="3" id="KW-1185">Reference proteome</keyword>
<dbReference type="PANTHER" id="PTHR33448">
    <property type="entry name" value="CHLOROPLAST PROTEIN HCF243-RELATED"/>
    <property type="match status" value="1"/>
</dbReference>
<dbReference type="PANTHER" id="PTHR33448:SF10">
    <property type="entry name" value="PROTAMINE P1 FAMILY PROTEIN"/>
    <property type="match status" value="1"/>
</dbReference>